<feature type="domain" description="HTH cro/C1-type" evidence="1">
    <location>
        <begin position="190"/>
        <end position="217"/>
    </location>
</feature>
<dbReference type="Gene3D" id="1.10.260.40">
    <property type="entry name" value="lambda repressor-like DNA-binding domains"/>
    <property type="match status" value="1"/>
</dbReference>
<dbReference type="GeneID" id="26642413"/>
<dbReference type="SUPFAM" id="SSF47413">
    <property type="entry name" value="lambda repressor-like DNA-binding domains"/>
    <property type="match status" value="1"/>
</dbReference>
<evidence type="ECO:0000259" key="1">
    <source>
        <dbReference type="PROSITE" id="PS50943"/>
    </source>
</evidence>
<dbReference type="SUPFAM" id="SSF88946">
    <property type="entry name" value="Sigma2 domain of RNA polymerase sigma factors"/>
    <property type="match status" value="1"/>
</dbReference>
<dbReference type="InterPro" id="IPR014284">
    <property type="entry name" value="RNA_pol_sigma-70_dom"/>
</dbReference>
<protein>
    <submittedName>
        <fullName evidence="2">RNA Polymerase sigma-E factor</fullName>
    </submittedName>
</protein>
<dbReference type="InterPro" id="IPR010982">
    <property type="entry name" value="Lambda_DNA-bd_dom_sf"/>
</dbReference>
<dbReference type="EMBL" id="KC595513">
    <property type="protein sequence ID" value="AGR46970.1"/>
    <property type="molecule type" value="Genomic_DNA"/>
</dbReference>
<dbReference type="Proteomes" id="UP000015093">
    <property type="component" value="Segment"/>
</dbReference>
<evidence type="ECO:0000313" key="2">
    <source>
        <dbReference type="EMBL" id="AGR46970.1"/>
    </source>
</evidence>
<reference evidence="2 3" key="1">
    <citation type="journal article" date="2014" name="Genome Announc.">
        <title>Genome Sequences of Three Novel Bacillus cereus Bacteriophages.</title>
        <authorList>
            <person name="Grose J.H."/>
            <person name="Jensen J.D."/>
            <person name="Merrill B.D."/>
            <person name="Fisher J.N."/>
            <person name="Burnett S.H."/>
            <person name="Breakwell D.P."/>
        </authorList>
    </citation>
    <scope>NUCLEOTIDE SEQUENCE [LARGE SCALE GENOMIC DNA]</scope>
</reference>
<dbReference type="RefSeq" id="YP_009216068.1">
    <property type="nucleotide sequence ID" value="NC_028983.1"/>
</dbReference>
<dbReference type="CDD" id="cd00093">
    <property type="entry name" value="HTH_XRE"/>
    <property type="match status" value="1"/>
</dbReference>
<dbReference type="PANTHER" id="PTHR30376:SF3">
    <property type="entry name" value="RNA POLYMERASE SIGMA FACTOR RPOH"/>
    <property type="match status" value="1"/>
</dbReference>
<dbReference type="GO" id="GO:0003700">
    <property type="term" value="F:DNA-binding transcription factor activity"/>
    <property type="evidence" value="ECO:0007669"/>
    <property type="project" value="InterPro"/>
</dbReference>
<proteinExistence type="predicted"/>
<name>S5MMM6_9CAUD</name>
<dbReference type="KEGG" id="vg:26642413"/>
<dbReference type="GO" id="GO:0003677">
    <property type="term" value="F:DNA binding"/>
    <property type="evidence" value="ECO:0007669"/>
    <property type="project" value="InterPro"/>
</dbReference>
<accession>S5MMM6</accession>
<gene>
    <name evidence="2" type="ORF">SHANETTE_70</name>
</gene>
<dbReference type="PROSITE" id="PS50943">
    <property type="entry name" value="HTH_CROC1"/>
    <property type="match status" value="1"/>
</dbReference>
<dbReference type="NCBIfam" id="TIGR02937">
    <property type="entry name" value="sigma70-ECF"/>
    <property type="match status" value="1"/>
</dbReference>
<dbReference type="InterPro" id="IPR050813">
    <property type="entry name" value="Sigma-70_Factor"/>
</dbReference>
<dbReference type="InterPro" id="IPR007627">
    <property type="entry name" value="RNA_pol_sigma70_r2"/>
</dbReference>
<dbReference type="InterPro" id="IPR001387">
    <property type="entry name" value="Cro/C1-type_HTH"/>
</dbReference>
<dbReference type="InterPro" id="IPR013325">
    <property type="entry name" value="RNA_pol_sigma_r2"/>
</dbReference>
<evidence type="ECO:0000313" key="3">
    <source>
        <dbReference type="Proteomes" id="UP000015093"/>
    </source>
</evidence>
<dbReference type="Gene3D" id="1.10.1740.10">
    <property type="match status" value="1"/>
</dbReference>
<dbReference type="GO" id="GO:0006352">
    <property type="term" value="P:DNA-templated transcription initiation"/>
    <property type="evidence" value="ECO:0007669"/>
    <property type="project" value="InterPro"/>
</dbReference>
<dbReference type="Pfam" id="PF04542">
    <property type="entry name" value="Sigma70_r2"/>
    <property type="match status" value="1"/>
</dbReference>
<dbReference type="PANTHER" id="PTHR30376">
    <property type="entry name" value="SIGMA FACTOR RPOH HEAT SHOCK RELATED"/>
    <property type="match status" value="1"/>
</dbReference>
<keyword evidence="3" id="KW-1185">Reference proteome</keyword>
<organism evidence="2 3">
    <name type="scientific">Bacillus phage Shanette</name>
    <dbReference type="NCBI Taxonomy" id="1296656"/>
    <lineage>
        <taxon>Viruses</taxon>
        <taxon>Duplodnaviria</taxon>
        <taxon>Heunggongvirae</taxon>
        <taxon>Uroviricota</taxon>
        <taxon>Caudoviricetes</taxon>
        <taxon>Herelleviridae</taxon>
        <taxon>Spounavirinae</taxon>
        <taxon>Siminovitchvirus</taxon>
        <taxon>Siminovitchvirus shanette</taxon>
    </lineage>
</organism>
<sequence>MLRKEVYSMFAVGGIVAEYKYNNEDLFTELESAKTKEEIDDIRGKIYLNNLRMVHTVLNRAFPQGTKKMCATHRITPQDFFSEVSFGLLKAINTFDSSKGFKFATYAVRCMENELNQYLRKITRRVLACLDETGLDDSEEDNDKTLGDIMVVEEKGYDAFMDREEFELLIPKLKPHFRTRVRANILNLYIKSLREDEPLTQYEIADRLGVSQPSVNKTMKLIHKIANDIRRELDESELQRQTN</sequence>